<dbReference type="PANTHER" id="PTHR24282:SF273">
    <property type="entry name" value="CYTOCHROME P450 CYP72A219-LIKE"/>
    <property type="match status" value="1"/>
</dbReference>
<dbReference type="InterPro" id="IPR050665">
    <property type="entry name" value="Cytochrome_P450_Monooxygen"/>
</dbReference>
<dbReference type="AlphaFoldDB" id="A0A6P6S7Q8"/>
<dbReference type="CDD" id="cd20642">
    <property type="entry name" value="CYP72"/>
    <property type="match status" value="1"/>
</dbReference>
<dbReference type="InterPro" id="IPR002401">
    <property type="entry name" value="Cyt_P450_E_grp-I"/>
</dbReference>
<evidence type="ECO:0000256" key="11">
    <source>
        <dbReference type="PIRSR" id="PIRSR602401-1"/>
    </source>
</evidence>
<sequence>MGMKSYERMYYSIGVSCAVALAVFAWRVLNCMWLRPKKLEKRLRNLGLNGNSYRLVCGDFKDIAVMLKEANSKPINLSDDIVPRVIPFFIEIIKKYGRNSFVWLGLNPSVVILDPVNMREILLKNYIFKKPRPHPIVKLLAQGVIFSEGDKWAKDRKIISSAFHLQKLKHMLPAFYSSASEMLSKWEERVSPEGSCELDVWPYLQTLGADSISRTAFGSNYEEGRRIFELQMEQAQYAVRATRSVYFPGLRFLPTRRNKRMKDIEKKIQAKIRDIINKRVKALKAGETSNDDLLGIMLESNFKEIDQHGDKSFGMTMQDVIDECKLFYFAGQESSSTLLVWTLVLLGRHREWQSKARDEVSQVFGRNKPHFEGLNHLKIVTMILNEVLRLYPPAVALNRRVHQETKVGKLSLPAGVMLWLPVILLHHDREIWGDDVKEFKPERFSEGVSKAAKGQSQAPFFPFGWGPRICLGQNFAMLEAKLALSMILQHFSFQLSPSYVHAPYTVFTLQPQHGALLVLHKL</sequence>
<dbReference type="Proteomes" id="UP001652660">
    <property type="component" value="Chromosome 5e"/>
</dbReference>
<dbReference type="GO" id="GO:0016020">
    <property type="term" value="C:membrane"/>
    <property type="evidence" value="ECO:0007669"/>
    <property type="project" value="UniProtKB-SubCell"/>
</dbReference>
<reference evidence="14" key="2">
    <citation type="submission" date="2025-08" db="UniProtKB">
        <authorList>
            <consortium name="RefSeq"/>
        </authorList>
    </citation>
    <scope>IDENTIFICATION</scope>
    <source>
        <tissue evidence="14">Leaves</tissue>
    </source>
</reference>
<dbReference type="Pfam" id="PF00067">
    <property type="entry name" value="p450"/>
    <property type="match status" value="1"/>
</dbReference>
<reference evidence="13" key="1">
    <citation type="journal article" date="2025" name="Foods">
        <title>Unveiling the Microbial Signatures of Arabica Coffee Cherries: Insights into Ripeness Specific Diversity, Functional Traits, and Implications for Quality and Safety.</title>
        <authorList>
            <consortium name="RefSeq"/>
            <person name="Tenea G.N."/>
            <person name="Cifuentes V."/>
            <person name="Reyes P."/>
            <person name="Cevallos-Vallejos M."/>
        </authorList>
    </citation>
    <scope>NUCLEOTIDE SEQUENCE [LARGE SCALE GENOMIC DNA]</scope>
</reference>
<dbReference type="OrthoDB" id="1470350at2759"/>
<dbReference type="SUPFAM" id="SSF48264">
    <property type="entry name" value="Cytochrome P450"/>
    <property type="match status" value="1"/>
</dbReference>
<keyword evidence="8 11" id="KW-0408">Iron</keyword>
<evidence type="ECO:0000256" key="5">
    <source>
        <dbReference type="ARBA" id="ARBA00022723"/>
    </source>
</evidence>
<dbReference type="PRINTS" id="PR00385">
    <property type="entry name" value="P450"/>
</dbReference>
<dbReference type="InterPro" id="IPR017972">
    <property type="entry name" value="Cyt_P450_CS"/>
</dbReference>
<dbReference type="PANTHER" id="PTHR24282">
    <property type="entry name" value="CYTOCHROME P450 FAMILY MEMBER"/>
    <property type="match status" value="1"/>
</dbReference>
<keyword evidence="3 11" id="KW-0349">Heme</keyword>
<evidence type="ECO:0000256" key="1">
    <source>
        <dbReference type="ARBA" id="ARBA00004370"/>
    </source>
</evidence>
<evidence type="ECO:0000313" key="14">
    <source>
        <dbReference type="RefSeq" id="XP_027061447.2"/>
    </source>
</evidence>
<feature type="binding site" description="axial binding residue" evidence="11">
    <location>
        <position position="470"/>
    </location>
    <ligand>
        <name>heme</name>
        <dbReference type="ChEBI" id="CHEBI:30413"/>
    </ligand>
    <ligandPart>
        <name>Fe</name>
        <dbReference type="ChEBI" id="CHEBI:18248"/>
    </ligandPart>
</feature>
<dbReference type="InterPro" id="IPR001128">
    <property type="entry name" value="Cyt_P450"/>
</dbReference>
<evidence type="ECO:0000256" key="3">
    <source>
        <dbReference type="ARBA" id="ARBA00022617"/>
    </source>
</evidence>
<comment type="similarity">
    <text evidence="2 12">Belongs to the cytochrome P450 family.</text>
</comment>
<dbReference type="GO" id="GO:0005506">
    <property type="term" value="F:iron ion binding"/>
    <property type="evidence" value="ECO:0007669"/>
    <property type="project" value="InterPro"/>
</dbReference>
<proteinExistence type="inferred from homology"/>
<keyword evidence="13" id="KW-1185">Reference proteome</keyword>
<evidence type="ECO:0000256" key="6">
    <source>
        <dbReference type="ARBA" id="ARBA00022989"/>
    </source>
</evidence>
<evidence type="ECO:0000256" key="12">
    <source>
        <dbReference type="RuleBase" id="RU000461"/>
    </source>
</evidence>
<evidence type="ECO:0000256" key="4">
    <source>
        <dbReference type="ARBA" id="ARBA00022692"/>
    </source>
</evidence>
<comment type="cofactor">
    <cofactor evidence="11">
        <name>heme</name>
        <dbReference type="ChEBI" id="CHEBI:30413"/>
    </cofactor>
</comment>
<keyword evidence="7 12" id="KW-0560">Oxidoreductase</keyword>
<dbReference type="GeneID" id="113688048"/>
<dbReference type="GO" id="GO:0009820">
    <property type="term" value="P:alkaloid metabolic process"/>
    <property type="evidence" value="ECO:0007669"/>
    <property type="project" value="UniProtKB-ARBA"/>
</dbReference>
<dbReference type="GO" id="GO:0004497">
    <property type="term" value="F:monooxygenase activity"/>
    <property type="evidence" value="ECO:0007669"/>
    <property type="project" value="UniProtKB-KW"/>
</dbReference>
<dbReference type="Gene3D" id="1.10.630.10">
    <property type="entry name" value="Cytochrome P450"/>
    <property type="match status" value="1"/>
</dbReference>
<keyword evidence="10" id="KW-0472">Membrane</keyword>
<evidence type="ECO:0000313" key="13">
    <source>
        <dbReference type="Proteomes" id="UP001652660"/>
    </source>
</evidence>
<dbReference type="PRINTS" id="PR00463">
    <property type="entry name" value="EP450I"/>
</dbReference>
<evidence type="ECO:0000256" key="7">
    <source>
        <dbReference type="ARBA" id="ARBA00023002"/>
    </source>
</evidence>
<dbReference type="InterPro" id="IPR036396">
    <property type="entry name" value="Cyt_P450_sf"/>
</dbReference>
<dbReference type="GO" id="GO:0009753">
    <property type="term" value="P:response to jasmonic acid"/>
    <property type="evidence" value="ECO:0007669"/>
    <property type="project" value="UniProtKB-ARBA"/>
</dbReference>
<name>A0A6P6S7Q8_COFAR</name>
<evidence type="ECO:0000256" key="9">
    <source>
        <dbReference type="ARBA" id="ARBA00023033"/>
    </source>
</evidence>
<gene>
    <name evidence="14" type="primary">LOC113688048</name>
</gene>
<evidence type="ECO:0000256" key="2">
    <source>
        <dbReference type="ARBA" id="ARBA00010617"/>
    </source>
</evidence>
<keyword evidence="9 12" id="KW-0503">Monooxygenase</keyword>
<accession>A0A6P6S7Q8</accession>
<evidence type="ECO:0000256" key="10">
    <source>
        <dbReference type="ARBA" id="ARBA00023136"/>
    </source>
</evidence>
<dbReference type="PROSITE" id="PS00086">
    <property type="entry name" value="CYTOCHROME_P450"/>
    <property type="match status" value="1"/>
</dbReference>
<keyword evidence="4" id="KW-0812">Transmembrane</keyword>
<dbReference type="GO" id="GO:0016705">
    <property type="term" value="F:oxidoreductase activity, acting on paired donors, with incorporation or reduction of molecular oxygen"/>
    <property type="evidence" value="ECO:0007669"/>
    <property type="project" value="InterPro"/>
</dbReference>
<keyword evidence="5 11" id="KW-0479">Metal-binding</keyword>
<dbReference type="RefSeq" id="XP_027061447.2">
    <property type="nucleotide sequence ID" value="XM_027205646.2"/>
</dbReference>
<evidence type="ECO:0000256" key="8">
    <source>
        <dbReference type="ARBA" id="ARBA00023004"/>
    </source>
</evidence>
<dbReference type="GO" id="GO:0020037">
    <property type="term" value="F:heme binding"/>
    <property type="evidence" value="ECO:0007669"/>
    <property type="project" value="InterPro"/>
</dbReference>
<comment type="subcellular location">
    <subcellularLocation>
        <location evidence="1">Membrane</location>
    </subcellularLocation>
</comment>
<protein>
    <submittedName>
        <fullName evidence="14">Cytochrome P450 CYP72A219-like</fullName>
    </submittedName>
</protein>
<keyword evidence="6" id="KW-1133">Transmembrane helix</keyword>
<organism evidence="13 14">
    <name type="scientific">Coffea arabica</name>
    <name type="common">Arabian coffee</name>
    <dbReference type="NCBI Taxonomy" id="13443"/>
    <lineage>
        <taxon>Eukaryota</taxon>
        <taxon>Viridiplantae</taxon>
        <taxon>Streptophyta</taxon>
        <taxon>Embryophyta</taxon>
        <taxon>Tracheophyta</taxon>
        <taxon>Spermatophyta</taxon>
        <taxon>Magnoliopsida</taxon>
        <taxon>eudicotyledons</taxon>
        <taxon>Gunneridae</taxon>
        <taxon>Pentapetalae</taxon>
        <taxon>asterids</taxon>
        <taxon>lamiids</taxon>
        <taxon>Gentianales</taxon>
        <taxon>Rubiaceae</taxon>
        <taxon>Ixoroideae</taxon>
        <taxon>Gardenieae complex</taxon>
        <taxon>Bertiereae - Coffeeae clade</taxon>
        <taxon>Coffeeae</taxon>
        <taxon>Coffea</taxon>
    </lineage>
</organism>